<protein>
    <submittedName>
        <fullName evidence="1">Uncharacterized protein</fullName>
    </submittedName>
</protein>
<dbReference type="Gramene" id="HORVU.MOREX.r3.4HG0409820.1">
    <property type="protein sequence ID" value="HORVU.MOREX.r3.4HG0409820.1"/>
    <property type="gene ID" value="HORVU.MOREX.r3.4HG0409820"/>
</dbReference>
<dbReference type="Proteomes" id="UP000011116">
    <property type="component" value="Chromosome 4H"/>
</dbReference>
<dbReference type="PANTHER" id="PTHR33087">
    <property type="entry name" value="OS07G0539200 PROTEIN"/>
    <property type="match status" value="1"/>
</dbReference>
<accession>A0A8I6YKI0</accession>
<reference evidence="2" key="1">
    <citation type="journal article" date="2012" name="Nature">
        <title>A physical, genetic and functional sequence assembly of the barley genome.</title>
        <authorList>
            <consortium name="The International Barley Genome Sequencing Consortium"/>
            <person name="Mayer K.F."/>
            <person name="Waugh R."/>
            <person name="Brown J.W."/>
            <person name="Schulman A."/>
            <person name="Langridge P."/>
            <person name="Platzer M."/>
            <person name="Fincher G.B."/>
            <person name="Muehlbauer G.J."/>
            <person name="Sato K."/>
            <person name="Close T.J."/>
            <person name="Wise R.P."/>
            <person name="Stein N."/>
        </authorList>
    </citation>
    <scope>NUCLEOTIDE SEQUENCE [LARGE SCALE GENOMIC DNA]</scope>
    <source>
        <strain evidence="2">cv. Morex</strain>
    </source>
</reference>
<dbReference type="PANTHER" id="PTHR33087:SF47">
    <property type="entry name" value="DUF4283 DOMAIN-CONTAINING PROTEIN"/>
    <property type="match status" value="1"/>
</dbReference>
<dbReference type="AlphaFoldDB" id="A0A8I6YKI0"/>
<name>A0A8I6YKI0_HORVV</name>
<proteinExistence type="predicted"/>
<keyword evidence="2" id="KW-1185">Reference proteome</keyword>
<dbReference type="Gramene" id="HORVU.MOREX.r2.4HG0341330.1">
    <property type="protein sequence ID" value="HORVU.MOREX.r2.4HG0341330.1"/>
    <property type="gene ID" value="HORVU.MOREX.r2.4HG0341330"/>
</dbReference>
<sequence length="75" mass="8491">MQFWSVEGAKEIQGKRVRVDRLDNMTLERGHTKTFAFWVWTDDIANIPTKHSLGVLPSGAGRVEEMEGFSPPDDT</sequence>
<evidence type="ECO:0000313" key="2">
    <source>
        <dbReference type="Proteomes" id="UP000011116"/>
    </source>
</evidence>
<reference evidence="1" key="3">
    <citation type="submission" date="2022-01" db="UniProtKB">
        <authorList>
            <consortium name="EnsemblPlants"/>
        </authorList>
    </citation>
    <scope>IDENTIFICATION</scope>
    <source>
        <strain evidence="1">subsp. vulgare</strain>
    </source>
</reference>
<reference evidence="1" key="2">
    <citation type="submission" date="2020-10" db="EMBL/GenBank/DDBJ databases">
        <authorList>
            <person name="Scholz U."/>
            <person name="Mascher M."/>
            <person name="Fiebig A."/>
        </authorList>
    </citation>
    <scope>NUCLEOTIDE SEQUENCE [LARGE SCALE GENOMIC DNA]</scope>
    <source>
        <strain evidence="1">cv. Morex</strain>
    </source>
</reference>
<dbReference type="InterPro" id="IPR053253">
    <property type="entry name" value="Sex_diff_modulator"/>
</dbReference>
<organism evidence="1 2">
    <name type="scientific">Hordeum vulgare subsp. vulgare</name>
    <name type="common">Domesticated barley</name>
    <dbReference type="NCBI Taxonomy" id="112509"/>
    <lineage>
        <taxon>Eukaryota</taxon>
        <taxon>Viridiplantae</taxon>
        <taxon>Streptophyta</taxon>
        <taxon>Embryophyta</taxon>
        <taxon>Tracheophyta</taxon>
        <taxon>Spermatophyta</taxon>
        <taxon>Magnoliopsida</taxon>
        <taxon>Liliopsida</taxon>
        <taxon>Poales</taxon>
        <taxon>Poaceae</taxon>
        <taxon>BOP clade</taxon>
        <taxon>Pooideae</taxon>
        <taxon>Triticodae</taxon>
        <taxon>Triticeae</taxon>
        <taxon>Hordeinae</taxon>
        <taxon>Hordeum</taxon>
    </lineage>
</organism>
<dbReference type="EnsemblPlants" id="HORVU.MOREX.r3.4HG0409820.1">
    <property type="protein sequence ID" value="HORVU.MOREX.r3.4HG0409820.1"/>
    <property type="gene ID" value="HORVU.MOREX.r3.4HG0409820"/>
</dbReference>
<evidence type="ECO:0000313" key="1">
    <source>
        <dbReference type="EnsemblPlants" id="HORVU.MOREX.r3.4HG0409820.1"/>
    </source>
</evidence>